<evidence type="ECO:0000256" key="6">
    <source>
        <dbReference type="ARBA" id="ARBA00022839"/>
    </source>
</evidence>
<dbReference type="RefSeq" id="WP_007715715.1">
    <property type="nucleotide sequence ID" value="NZ_JAWRJJ010000186.1"/>
</dbReference>
<dbReference type="Proteomes" id="UP000283880">
    <property type="component" value="Unassembled WGS sequence"/>
</dbReference>
<dbReference type="InterPro" id="IPR026843">
    <property type="entry name" value="SbcD_C"/>
</dbReference>
<comment type="function">
    <text evidence="7">SbcCD cleaves DNA hairpin structures. These structures can inhibit DNA replication and are intermediates in certain DNA recombination reactions. The complex acts as a 3'-&gt;5' double strand exonuclease that can open hairpins. It also has a 5' single-strand endonuclease activity.</text>
</comment>
<comment type="subunit">
    <text evidence="2 7">Heterodimer of SbcC and SbcD.</text>
</comment>
<evidence type="ECO:0000256" key="2">
    <source>
        <dbReference type="ARBA" id="ARBA00011322"/>
    </source>
</evidence>
<comment type="caution">
    <text evidence="10">The sequence shown here is derived from an EMBL/GenBank/DDBJ whole genome shotgun (WGS) entry which is preliminary data.</text>
</comment>
<dbReference type="Pfam" id="PF12320">
    <property type="entry name" value="SbcD_C"/>
    <property type="match status" value="1"/>
</dbReference>
<evidence type="ECO:0000256" key="7">
    <source>
        <dbReference type="RuleBase" id="RU363069"/>
    </source>
</evidence>
<dbReference type="InterPro" id="IPR041796">
    <property type="entry name" value="Mre11_N"/>
</dbReference>
<evidence type="ECO:0000256" key="5">
    <source>
        <dbReference type="ARBA" id="ARBA00022801"/>
    </source>
</evidence>
<dbReference type="CDD" id="cd00840">
    <property type="entry name" value="MPP_Mre11_N"/>
    <property type="match status" value="1"/>
</dbReference>
<proteinExistence type="inferred from homology"/>
<feature type="domain" description="Calcineurin-like phosphoesterase" evidence="8">
    <location>
        <begin position="1"/>
        <end position="218"/>
    </location>
</feature>
<evidence type="ECO:0000259" key="9">
    <source>
        <dbReference type="Pfam" id="PF12320"/>
    </source>
</evidence>
<dbReference type="AlphaFoldDB" id="A0A413FA31"/>
<dbReference type="PANTHER" id="PTHR30337:SF0">
    <property type="entry name" value="NUCLEASE SBCCD SUBUNIT D"/>
    <property type="match status" value="1"/>
</dbReference>
<evidence type="ECO:0000256" key="4">
    <source>
        <dbReference type="ARBA" id="ARBA00022722"/>
    </source>
</evidence>
<gene>
    <name evidence="7" type="primary">sbcD</name>
    <name evidence="10" type="ORF">DWV29_21450</name>
</gene>
<sequence length="380" mass="42916">MKLIHLSDLHIGKRVNEFSMLEDQEYILKEIIGMIGREEPDGVIIAGDVYDKPVPPAEAVRLFDWFLTQLADMDRPVFVISGNHDSPERLSFGGKLLSSRKVFVAPVYDGKVNPVELRDRHGSVFVYLLPFLKPAAVRRCFPEAEIDSYDGAVRFALEQIRSGEEFCPEARNVLVAHQFVAGATSCESEELSVGGLDQVAADAFDGFDYVALGHIHGPQKAGPNLRYCGTPLKYSFSEAGHKKSMTIVRLEEKGNVEVETLPLTPLRDLREIRGSYEELTSRAFYQGTAVGDYLHITLTDEEDILEAIGRLRAIYPNVMRLDYDNKRTRSGQTVETAAQRRKSPEELFAELYELQNNQPMSREQQELAGKMIEELWEETR</sequence>
<comment type="similarity">
    <text evidence="1 7">Belongs to the SbcD family.</text>
</comment>
<dbReference type="GO" id="GO:0006310">
    <property type="term" value="P:DNA recombination"/>
    <property type="evidence" value="ECO:0007669"/>
    <property type="project" value="UniProtKB-KW"/>
</dbReference>
<dbReference type="Gene3D" id="3.60.21.10">
    <property type="match status" value="1"/>
</dbReference>
<dbReference type="GO" id="GO:0006260">
    <property type="term" value="P:DNA replication"/>
    <property type="evidence" value="ECO:0007669"/>
    <property type="project" value="UniProtKB-KW"/>
</dbReference>
<evidence type="ECO:0000256" key="1">
    <source>
        <dbReference type="ARBA" id="ARBA00010555"/>
    </source>
</evidence>
<name>A0A413FA31_9FIRM</name>
<dbReference type="InterPro" id="IPR050535">
    <property type="entry name" value="DNA_Repair-Maintenance_Comp"/>
</dbReference>
<accession>A0A413FA31</accession>
<evidence type="ECO:0000259" key="8">
    <source>
        <dbReference type="Pfam" id="PF00149"/>
    </source>
</evidence>
<reference evidence="10 11" key="1">
    <citation type="submission" date="2018-08" db="EMBL/GenBank/DDBJ databases">
        <title>A genome reference for cultivated species of the human gut microbiota.</title>
        <authorList>
            <person name="Zou Y."/>
            <person name="Xue W."/>
            <person name="Luo G."/>
        </authorList>
    </citation>
    <scope>NUCLEOTIDE SEQUENCE [LARGE SCALE GENOMIC DNA]</scope>
    <source>
        <strain evidence="10 11">AF04-15</strain>
    </source>
</reference>
<evidence type="ECO:0000313" key="10">
    <source>
        <dbReference type="EMBL" id="RGX25464.1"/>
    </source>
</evidence>
<dbReference type="PANTHER" id="PTHR30337">
    <property type="entry name" value="COMPONENT OF ATP-DEPENDENT DSDNA EXONUCLEASE"/>
    <property type="match status" value="1"/>
</dbReference>
<dbReference type="InterPro" id="IPR029052">
    <property type="entry name" value="Metallo-depent_PP-like"/>
</dbReference>
<dbReference type="Pfam" id="PF00149">
    <property type="entry name" value="Metallophos"/>
    <property type="match status" value="1"/>
</dbReference>
<keyword evidence="5 7" id="KW-0378">Hydrolase</keyword>
<keyword evidence="7" id="KW-0233">DNA recombination</keyword>
<protein>
    <recommendedName>
        <fullName evidence="3 7">Nuclease SbcCD subunit D</fullName>
    </recommendedName>
</protein>
<organism evidence="10 11">
    <name type="scientific">Enterocloster asparagiformis</name>
    <dbReference type="NCBI Taxonomy" id="333367"/>
    <lineage>
        <taxon>Bacteria</taxon>
        <taxon>Bacillati</taxon>
        <taxon>Bacillota</taxon>
        <taxon>Clostridia</taxon>
        <taxon>Lachnospirales</taxon>
        <taxon>Lachnospiraceae</taxon>
        <taxon>Enterocloster</taxon>
    </lineage>
</organism>
<dbReference type="GO" id="GO:0004519">
    <property type="term" value="F:endonuclease activity"/>
    <property type="evidence" value="ECO:0007669"/>
    <property type="project" value="UniProtKB-KW"/>
</dbReference>
<keyword evidence="7" id="KW-0255">Endonuclease</keyword>
<evidence type="ECO:0000256" key="3">
    <source>
        <dbReference type="ARBA" id="ARBA00013365"/>
    </source>
</evidence>
<dbReference type="NCBIfam" id="TIGR00619">
    <property type="entry name" value="sbcd"/>
    <property type="match status" value="1"/>
</dbReference>
<keyword evidence="7" id="KW-0235">DNA replication</keyword>
<evidence type="ECO:0000313" key="11">
    <source>
        <dbReference type="Proteomes" id="UP000283880"/>
    </source>
</evidence>
<feature type="domain" description="Nuclease SbcCD subunit D C-terminal" evidence="9">
    <location>
        <begin position="265"/>
        <end position="355"/>
    </location>
</feature>
<dbReference type="OrthoDB" id="9773856at2"/>
<dbReference type="EMBL" id="QSBM01000019">
    <property type="protein sequence ID" value="RGX25464.1"/>
    <property type="molecule type" value="Genomic_DNA"/>
</dbReference>
<keyword evidence="6 7" id="KW-0269">Exonuclease</keyword>
<dbReference type="InterPro" id="IPR004843">
    <property type="entry name" value="Calcineurin-like_PHP"/>
</dbReference>
<dbReference type="GO" id="GO:0008408">
    <property type="term" value="F:3'-5' exonuclease activity"/>
    <property type="evidence" value="ECO:0007669"/>
    <property type="project" value="InterPro"/>
</dbReference>
<dbReference type="SUPFAM" id="SSF56300">
    <property type="entry name" value="Metallo-dependent phosphatases"/>
    <property type="match status" value="1"/>
</dbReference>
<dbReference type="InterPro" id="IPR004593">
    <property type="entry name" value="SbcD"/>
</dbReference>
<keyword evidence="4 7" id="KW-0540">Nuclease</keyword>